<reference evidence="2" key="1">
    <citation type="journal article" date="2019" name="Int. J. Syst. Evol. Microbiol.">
        <title>The Global Catalogue of Microorganisms (GCM) 10K type strain sequencing project: providing services to taxonomists for standard genome sequencing and annotation.</title>
        <authorList>
            <consortium name="The Broad Institute Genomics Platform"/>
            <consortium name="The Broad Institute Genome Sequencing Center for Infectious Disease"/>
            <person name="Wu L."/>
            <person name="Ma J."/>
        </authorList>
    </citation>
    <scope>NUCLEOTIDE SEQUENCE [LARGE SCALE GENOMIC DNA]</scope>
    <source>
        <strain evidence="2">CGMCC 1.3240</strain>
    </source>
</reference>
<organism evidence="1 2">
    <name type="scientific">Paenibacillus solisilvae</name>
    <dbReference type="NCBI Taxonomy" id="2486751"/>
    <lineage>
        <taxon>Bacteria</taxon>
        <taxon>Bacillati</taxon>
        <taxon>Bacillota</taxon>
        <taxon>Bacilli</taxon>
        <taxon>Bacillales</taxon>
        <taxon>Paenibacillaceae</taxon>
        <taxon>Paenibacillus</taxon>
    </lineage>
</organism>
<gene>
    <name evidence="1" type="ORF">ACFPYJ_27645</name>
</gene>
<dbReference type="InterPro" id="IPR007497">
    <property type="entry name" value="SIMPL/DUF541"/>
</dbReference>
<accession>A0ABW0W3Q6</accession>
<dbReference type="Gene3D" id="3.30.70.2970">
    <property type="entry name" value="Protein of unknown function (DUF541), domain 2"/>
    <property type="match status" value="1"/>
</dbReference>
<dbReference type="Proteomes" id="UP001596047">
    <property type="component" value="Unassembled WGS sequence"/>
</dbReference>
<dbReference type="Gene3D" id="3.30.110.170">
    <property type="entry name" value="Protein of unknown function (DUF541), domain 1"/>
    <property type="match status" value="1"/>
</dbReference>
<keyword evidence="2" id="KW-1185">Reference proteome</keyword>
<comment type="caution">
    <text evidence="1">The sequence shown here is derived from an EMBL/GenBank/DDBJ whole genome shotgun (WGS) entry which is preliminary data.</text>
</comment>
<name>A0ABW0W3Q6_9BACL</name>
<protein>
    <submittedName>
        <fullName evidence="1">SIMPL domain-containing protein</fullName>
    </submittedName>
</protein>
<dbReference type="PANTHER" id="PTHR34387:SF2">
    <property type="entry name" value="SLR1258 PROTEIN"/>
    <property type="match status" value="1"/>
</dbReference>
<sequence>MNGYPFYNTAAKSPSTIEVQGEGTVTASPDRVLVVLGAITEGDALQLVQAENAMIVTNIIQSLQNLGIPKEKIQTYDFRIDPQYDYEDGKQIFRGYKVTHLLQITTDRVEQTGVIVDTAVSQGANSVSNIQFTLINPEIYENQALSLAVRNARQKAVTIAQTLGATIAAIPFRVQELPRPTGPIPFKAALFADSTVTPIQPGELTITAAVRAWYYIA</sequence>
<proteinExistence type="predicted"/>
<dbReference type="EMBL" id="JBHSOW010000106">
    <property type="protein sequence ID" value="MFC5652813.1"/>
    <property type="molecule type" value="Genomic_DNA"/>
</dbReference>
<dbReference type="InterPro" id="IPR052022">
    <property type="entry name" value="26kDa_periplasmic_antigen"/>
</dbReference>
<evidence type="ECO:0000313" key="1">
    <source>
        <dbReference type="EMBL" id="MFC5652813.1"/>
    </source>
</evidence>
<dbReference type="RefSeq" id="WP_379191468.1">
    <property type="nucleotide sequence ID" value="NZ_JBHSOW010000106.1"/>
</dbReference>
<dbReference type="Pfam" id="PF04402">
    <property type="entry name" value="SIMPL"/>
    <property type="match status" value="1"/>
</dbReference>
<dbReference type="PANTHER" id="PTHR34387">
    <property type="entry name" value="SLR1258 PROTEIN"/>
    <property type="match status" value="1"/>
</dbReference>
<evidence type="ECO:0000313" key="2">
    <source>
        <dbReference type="Proteomes" id="UP001596047"/>
    </source>
</evidence>